<name>A0ACC1XRY7_MELAZ</name>
<evidence type="ECO:0000313" key="1">
    <source>
        <dbReference type="EMBL" id="KAJ4713489.1"/>
    </source>
</evidence>
<accession>A0ACC1XRY7</accession>
<keyword evidence="2" id="KW-1185">Reference proteome</keyword>
<reference evidence="1 2" key="1">
    <citation type="journal article" date="2023" name="Science">
        <title>Complex scaffold remodeling in plant triterpene biosynthesis.</title>
        <authorList>
            <person name="De La Pena R."/>
            <person name="Hodgson H."/>
            <person name="Liu J.C."/>
            <person name="Stephenson M.J."/>
            <person name="Martin A.C."/>
            <person name="Owen C."/>
            <person name="Harkess A."/>
            <person name="Leebens-Mack J."/>
            <person name="Jimenez L.E."/>
            <person name="Osbourn A."/>
            <person name="Sattely E.S."/>
        </authorList>
    </citation>
    <scope>NUCLEOTIDE SEQUENCE [LARGE SCALE GENOMIC DNA]</scope>
    <source>
        <strain evidence="2">cv. JPN11</strain>
        <tissue evidence="1">Leaf</tissue>
    </source>
</reference>
<comment type="caution">
    <text evidence="1">The sequence shown here is derived from an EMBL/GenBank/DDBJ whole genome shotgun (WGS) entry which is preliminary data.</text>
</comment>
<dbReference type="Proteomes" id="UP001164539">
    <property type="component" value="Chromosome 8"/>
</dbReference>
<evidence type="ECO:0000313" key="2">
    <source>
        <dbReference type="Proteomes" id="UP001164539"/>
    </source>
</evidence>
<proteinExistence type="predicted"/>
<organism evidence="1 2">
    <name type="scientific">Melia azedarach</name>
    <name type="common">Chinaberry tree</name>
    <dbReference type="NCBI Taxonomy" id="155640"/>
    <lineage>
        <taxon>Eukaryota</taxon>
        <taxon>Viridiplantae</taxon>
        <taxon>Streptophyta</taxon>
        <taxon>Embryophyta</taxon>
        <taxon>Tracheophyta</taxon>
        <taxon>Spermatophyta</taxon>
        <taxon>Magnoliopsida</taxon>
        <taxon>eudicotyledons</taxon>
        <taxon>Gunneridae</taxon>
        <taxon>Pentapetalae</taxon>
        <taxon>rosids</taxon>
        <taxon>malvids</taxon>
        <taxon>Sapindales</taxon>
        <taxon>Meliaceae</taxon>
        <taxon>Melia</taxon>
    </lineage>
</organism>
<gene>
    <name evidence="1" type="ORF">OWV82_015576</name>
</gene>
<dbReference type="EMBL" id="CM051401">
    <property type="protein sequence ID" value="KAJ4713489.1"/>
    <property type="molecule type" value="Genomic_DNA"/>
</dbReference>
<sequence length="756" mass="83935">MAHDIQLPCDGDGQCMRCKNKPPTEETITCCTCVTPWHVACLAKPPETLASSLSWQCPDCSGIDEPAPVGGAVGDGGDLVAAIRAIEADGTLTEREKAIKRQELLSGKVEEEVEGNGEKRKSKGKEKESENDVLNLLDGSLNCSFCMQLPERPVTTPCGHNFCLKCFEKWIGQGKRTCAKCRHMIPPKMASQPRINSALVTVIRMAKLSKSNLSSVPLKVFHFMRNQDRPDKAFTTERAQRAGKANAASGKIFVTVPPDHFGPIPAENDPERNQGVLVGECWEDRLECRQWGAHLPHVAGIAGQSTYGAQSVALSGGYEDDEDHGEWFLYTGSGGRDLSGNRRTNKEQSFDQKFEKMNEALRLSCKKGYPVRVVRSHKEKRSAYAPEKGVRYDGVYRIEKCWRKVGIQGFKVCRYLFVRCDNEPAPWTSDEHGDRPRPLPVIPELKKATDITERKEGPSWDFDEEDARWKWKKPPPLSKKTVDTGKSEDGKKARKVIRKAQNTSIREKLLKEFSCLICHQVMTLPITTPCAHNFCKSCLEGAFAGKTFVRERSKGGRTLRSQKNVLQCPFCPTDISDFLQNPQVNRELMDVIESLKRKTEEEAEPTEEWSEGEADEMEENPDPTSGNNETAGSESSKNADVKEDLQNPPAKCKQKRASKRRKVDAGESASYNDNKGEESKISAEKPDGSNGDSEVGKTTRSMVPKGSNEGLPSDKDVSMKQIVGVQTRSMKTQAVADEGESPSSTLHLQSSDEDFE</sequence>
<protein>
    <submittedName>
        <fullName evidence="1">E3 ubiquitin-protein ligase ORTHRUS 2-like</fullName>
    </submittedName>
</protein>